<name>A0A136IIJ8_9PEZI</name>
<feature type="repeat" description="ANK" evidence="1">
    <location>
        <begin position="205"/>
        <end position="237"/>
    </location>
</feature>
<dbReference type="PANTHER" id="PTHR34414:SF1">
    <property type="entry name" value="SUBTILISIN-LIKE SERINE PROTEASE"/>
    <property type="match status" value="1"/>
</dbReference>
<feature type="region of interest" description="Disordered" evidence="2">
    <location>
        <begin position="244"/>
        <end position="269"/>
    </location>
</feature>
<dbReference type="PROSITE" id="PS50297">
    <property type="entry name" value="ANK_REP_REGION"/>
    <property type="match status" value="1"/>
</dbReference>
<accession>A0A136IIJ8</accession>
<protein>
    <submittedName>
        <fullName evidence="4">Uncharacterized protein</fullName>
    </submittedName>
</protein>
<keyword evidence="3" id="KW-0472">Membrane</keyword>
<dbReference type="Pfam" id="PF00023">
    <property type="entry name" value="Ank"/>
    <property type="match status" value="1"/>
</dbReference>
<evidence type="ECO:0000256" key="3">
    <source>
        <dbReference type="SAM" id="Phobius"/>
    </source>
</evidence>
<keyword evidence="1" id="KW-0040">ANK repeat</keyword>
<dbReference type="PANTHER" id="PTHR34414">
    <property type="entry name" value="HET DOMAIN-CONTAINING PROTEIN-RELATED"/>
    <property type="match status" value="1"/>
</dbReference>
<dbReference type="Proteomes" id="UP000070501">
    <property type="component" value="Unassembled WGS sequence"/>
</dbReference>
<organism evidence="4 5">
    <name type="scientific">Microdochium bolleyi</name>
    <dbReference type="NCBI Taxonomy" id="196109"/>
    <lineage>
        <taxon>Eukaryota</taxon>
        <taxon>Fungi</taxon>
        <taxon>Dikarya</taxon>
        <taxon>Ascomycota</taxon>
        <taxon>Pezizomycotina</taxon>
        <taxon>Sordariomycetes</taxon>
        <taxon>Xylariomycetidae</taxon>
        <taxon>Xylariales</taxon>
        <taxon>Microdochiaceae</taxon>
        <taxon>Microdochium</taxon>
    </lineage>
</organism>
<dbReference type="Gene3D" id="1.25.40.20">
    <property type="entry name" value="Ankyrin repeat-containing domain"/>
    <property type="match status" value="1"/>
</dbReference>
<dbReference type="AlphaFoldDB" id="A0A136IIJ8"/>
<dbReference type="InParanoid" id="A0A136IIJ8"/>
<dbReference type="PROSITE" id="PS50088">
    <property type="entry name" value="ANK_REPEAT"/>
    <property type="match status" value="1"/>
</dbReference>
<reference evidence="5" key="1">
    <citation type="submission" date="2016-02" db="EMBL/GenBank/DDBJ databases">
        <title>Draft genome sequence of Microdochium bolleyi, a fungal endophyte of beachgrass.</title>
        <authorList>
            <consortium name="DOE Joint Genome Institute"/>
            <person name="David A.S."/>
            <person name="May G."/>
            <person name="Haridas S."/>
            <person name="Lim J."/>
            <person name="Wang M."/>
            <person name="Labutti K."/>
            <person name="Lipzen A."/>
            <person name="Barry K."/>
            <person name="Grigoriev I.V."/>
        </authorList>
    </citation>
    <scope>NUCLEOTIDE SEQUENCE [LARGE SCALE GENOMIC DNA]</scope>
    <source>
        <strain evidence="5">J235TASD1</strain>
    </source>
</reference>
<sequence length="269" mass="30381">MQLNPSNPWPHRDSTLTLPANLPLLDYDFWRTELCNGDLEVYKSAAGLVLSYVAKRYEYGELRIHRLNMIYRFAPEMSLRHLLRGYLYGYNQYSAFFGRNIAWAAVAVLYIGLVLTAMQTALAVNPTKENTQFQQAMYGFSVSSMVSVLFFSVLALTYFIFAFMMNLVFTRRKVKEQSKQRENQKATLASSLDTRVDTATSRGGEYGNALLAATYRGHNDIVKLLLANGADVNVKDDDFGQTPLSLPDEHGYSHNVKLPSGMNQVDVDN</sequence>
<dbReference type="InterPro" id="IPR036770">
    <property type="entry name" value="Ankyrin_rpt-contain_sf"/>
</dbReference>
<dbReference type="InterPro" id="IPR046536">
    <property type="entry name" value="DUF6601"/>
</dbReference>
<keyword evidence="3" id="KW-0812">Transmembrane</keyword>
<gene>
    <name evidence="4" type="ORF">Micbo1qcDRAFT_226865</name>
</gene>
<feature type="transmembrane region" description="Helical" evidence="3">
    <location>
        <begin position="101"/>
        <end position="124"/>
    </location>
</feature>
<dbReference type="InterPro" id="IPR002110">
    <property type="entry name" value="Ankyrin_rpt"/>
</dbReference>
<evidence type="ECO:0000313" key="5">
    <source>
        <dbReference type="Proteomes" id="UP000070501"/>
    </source>
</evidence>
<keyword evidence="5" id="KW-1185">Reference proteome</keyword>
<proteinExistence type="predicted"/>
<dbReference type="Pfam" id="PF20246">
    <property type="entry name" value="DUF6601"/>
    <property type="match status" value="1"/>
</dbReference>
<dbReference type="SUPFAM" id="SSF48403">
    <property type="entry name" value="Ankyrin repeat"/>
    <property type="match status" value="1"/>
</dbReference>
<feature type="transmembrane region" description="Helical" evidence="3">
    <location>
        <begin position="144"/>
        <end position="169"/>
    </location>
</feature>
<evidence type="ECO:0000256" key="2">
    <source>
        <dbReference type="SAM" id="MobiDB-lite"/>
    </source>
</evidence>
<dbReference type="STRING" id="196109.A0A136IIJ8"/>
<evidence type="ECO:0000256" key="1">
    <source>
        <dbReference type="PROSITE-ProRule" id="PRU00023"/>
    </source>
</evidence>
<keyword evidence="3" id="KW-1133">Transmembrane helix</keyword>
<dbReference type="OrthoDB" id="4772757at2759"/>
<evidence type="ECO:0000313" key="4">
    <source>
        <dbReference type="EMBL" id="KXJ84805.1"/>
    </source>
</evidence>
<dbReference type="EMBL" id="KQ964327">
    <property type="protein sequence ID" value="KXJ84805.1"/>
    <property type="molecule type" value="Genomic_DNA"/>
</dbReference>